<dbReference type="RefSeq" id="WP_197957251.1">
    <property type="nucleotide sequence ID" value="NZ_CP065668.1"/>
</dbReference>
<evidence type="ECO:0000313" key="2">
    <source>
        <dbReference type="Proteomes" id="UP000594778"/>
    </source>
</evidence>
<dbReference type="AlphaFoldDB" id="A0A7T2S8Q1"/>
<protein>
    <submittedName>
        <fullName evidence="1">Uncharacterized protein</fullName>
    </submittedName>
</protein>
<name>A0A7T2S8Q1_DELAC</name>
<evidence type="ECO:0000313" key="1">
    <source>
        <dbReference type="EMBL" id="QPS10994.1"/>
    </source>
</evidence>
<dbReference type="Proteomes" id="UP000594778">
    <property type="component" value="Chromosome"/>
</dbReference>
<accession>A0A7T2S8Q1</accession>
<dbReference type="EMBL" id="CP065668">
    <property type="protein sequence ID" value="QPS10994.1"/>
    <property type="molecule type" value="Genomic_DNA"/>
</dbReference>
<sequence>MLFTVFMKEKAPAAMVAWTDATPLPGTEFIKQNENETSVTTLSFAPTQRFHRGLFMRIDRFGAQTRFET</sequence>
<gene>
    <name evidence="1" type="ORF">I6G66_13790</name>
</gene>
<organism evidence="1 2">
    <name type="scientific">Delftia acidovorans</name>
    <name type="common">Pseudomonas acidovorans</name>
    <name type="synonym">Comamonas acidovorans</name>
    <dbReference type="NCBI Taxonomy" id="80866"/>
    <lineage>
        <taxon>Bacteria</taxon>
        <taxon>Pseudomonadati</taxon>
        <taxon>Pseudomonadota</taxon>
        <taxon>Betaproteobacteria</taxon>
        <taxon>Burkholderiales</taxon>
        <taxon>Comamonadaceae</taxon>
        <taxon>Delftia</taxon>
    </lineage>
</organism>
<proteinExistence type="predicted"/>
<reference evidence="1 2" key="1">
    <citation type="submission" date="2020-12" db="EMBL/GenBank/DDBJ databases">
        <title>FDA dAtabase for Regulatory Grade micrObial Sequences (FDA-ARGOS): Supporting development and validation of Infectious Disease Dx tests.</title>
        <authorList>
            <person name="Sproer C."/>
            <person name="Gronow S."/>
            <person name="Severitt S."/>
            <person name="Schroder I."/>
            <person name="Tallon L."/>
            <person name="Sadzewicz L."/>
            <person name="Zhao X."/>
            <person name="Boylan J."/>
            <person name="Ott S."/>
            <person name="Bowen H."/>
            <person name="Vavikolanu K."/>
            <person name="Mehta A."/>
            <person name="Aluvathingal J."/>
            <person name="Nadendla S."/>
            <person name="Lowell S."/>
            <person name="Myers T."/>
            <person name="Yan Y."/>
            <person name="Sichtig H."/>
        </authorList>
    </citation>
    <scope>NUCLEOTIDE SEQUENCE [LARGE SCALE GENOMIC DNA]</scope>
    <source>
        <strain evidence="1 2">FDAARGOS_909</strain>
    </source>
</reference>